<evidence type="ECO:0008006" key="2">
    <source>
        <dbReference type="Google" id="ProtNLM"/>
    </source>
</evidence>
<reference evidence="1" key="1">
    <citation type="submission" date="2015-10" db="EMBL/GenBank/DDBJ databases">
        <authorList>
            <person name="Gilbert D.G."/>
        </authorList>
    </citation>
    <scope>NUCLEOTIDE SEQUENCE</scope>
</reference>
<dbReference type="AlphaFoldDB" id="A0A161K8M2"/>
<proteinExistence type="predicted"/>
<dbReference type="InterPro" id="IPR013783">
    <property type="entry name" value="Ig-like_fold"/>
</dbReference>
<protein>
    <recommendedName>
        <fullName evidence="2">Fibronectin type-III domain-containing protein</fullName>
    </recommendedName>
</protein>
<dbReference type="EMBL" id="FAXC01000133">
    <property type="protein sequence ID" value="CUV08851.1"/>
    <property type="molecule type" value="Genomic_DNA"/>
</dbReference>
<dbReference type="Gene3D" id="2.60.40.10">
    <property type="entry name" value="Immunoglobulins"/>
    <property type="match status" value="1"/>
</dbReference>
<accession>A0A161K8M2</accession>
<gene>
    <name evidence="1" type="ORF">MGWOODY_Mmi1923</name>
</gene>
<dbReference type="Gene3D" id="2.60.40.4070">
    <property type="match status" value="1"/>
</dbReference>
<sequence length="706" mass="76973">MKIEKYRKHYFSAFAVFVLVLSTGLNELSAQYSIKWLNVGSFQSSYSEGLVNREEEPWGNAPLMWPSMDFHAGNSRAQAFWMGATNFTDEDGTTFPHKIAHIGPRSGGDVQFFAVEQSITSKFDPEITVDGAKSFEKYVFVNTMDPSMDPDRIMTVSNNSRIGITTVATMNAFSQEYHDDYHIIEYSFTNTGNVDGDEDIELSAGLTGVYFFFIHRYMVHDASSWIRGGGAPWGKFTMNDAVGDGHEDYDVDFRAQYAWAGLNPDNTSFSSIGGPMMFGHWASAGWDTTGRLAAGQMVGRVTIESPDTYGSGDSGSQPSTMGVMGSDDPNLTTDEYNTTLMQTQYDTYMASGRLYPHHADDIEPSGSFDTPTNAPNIFTGVYDEGGWSVIEGHGPYDIPFGGTVDIVVADGVNGLSMKAKYDIGKLYKATGATPDESAMLEYNGTSMTKNQWALTAKDSLFKTFDRALANYAAGYSIPQPPYPPESFAVTSGTDKITLSWVASSSGPSRTGWHVYRAKGTYNFPYVGEALADHGGLGHELIAELSGSATSYEDATAARGESYYYFIQAIGDAADNNGGALTPAGALKSNQHWTQTYLPASLKRSPGGSLADVRVVPNPYHVGATTDIRFSDRDKLAFLDVPGNCTIKIYTQLGELVDTIEHTDGSGDEYWDQTTSSRQVVASGLYIAHITDNDGGDTAERKFVIIR</sequence>
<organism evidence="1">
    <name type="scientific">hydrothermal vent metagenome</name>
    <dbReference type="NCBI Taxonomy" id="652676"/>
    <lineage>
        <taxon>unclassified sequences</taxon>
        <taxon>metagenomes</taxon>
        <taxon>ecological metagenomes</taxon>
    </lineage>
</organism>
<evidence type="ECO:0000313" key="1">
    <source>
        <dbReference type="EMBL" id="CUV08851.1"/>
    </source>
</evidence>
<name>A0A161K8M2_9ZZZZ</name>